<feature type="region of interest" description="Disordered" evidence="1">
    <location>
        <begin position="136"/>
        <end position="163"/>
    </location>
</feature>
<dbReference type="InterPro" id="IPR019341">
    <property type="entry name" value="Alpha/Gamma-adaptin-bd_p34"/>
</dbReference>
<dbReference type="PANTHER" id="PTHR14659:SF1">
    <property type="entry name" value="ALPHA- AND GAMMA-ADAPTIN-BINDING PROTEIN P34"/>
    <property type="match status" value="1"/>
</dbReference>
<accession>A0A147BER8</accession>
<feature type="non-terminal residue" evidence="2">
    <location>
        <position position="1"/>
    </location>
</feature>
<evidence type="ECO:0000256" key="1">
    <source>
        <dbReference type="SAM" id="MobiDB-lite"/>
    </source>
</evidence>
<evidence type="ECO:0000313" key="2">
    <source>
        <dbReference type="EMBL" id="JAR89284.1"/>
    </source>
</evidence>
<dbReference type="AlphaFoldDB" id="A0A147BER8"/>
<evidence type="ECO:0008006" key="3">
    <source>
        <dbReference type="Google" id="ProtNLM"/>
    </source>
</evidence>
<dbReference type="EMBL" id="GEGO01006120">
    <property type="protein sequence ID" value="JAR89284.1"/>
    <property type="molecule type" value="Transcribed_RNA"/>
</dbReference>
<reference evidence="2" key="1">
    <citation type="journal article" date="2018" name="PLoS Negl. Trop. Dis.">
        <title>Sialome diversity of ticks revealed by RNAseq of single tick salivary glands.</title>
        <authorList>
            <person name="Perner J."/>
            <person name="Kropackova S."/>
            <person name="Kopacek P."/>
            <person name="Ribeiro J.M."/>
        </authorList>
    </citation>
    <scope>NUCLEOTIDE SEQUENCE</scope>
    <source>
        <strain evidence="2">Siblings of single egg batch collected in Ceske Budejovice</strain>
        <tissue evidence="2">Salivary glands</tissue>
    </source>
</reference>
<dbReference type="PANTHER" id="PTHR14659">
    <property type="entry name" value="ALPHA- AND GAMMA-ADAPTIN-BINDING PROTEIN P34"/>
    <property type="match status" value="1"/>
</dbReference>
<dbReference type="Pfam" id="PF10199">
    <property type="entry name" value="Adaptin_binding"/>
    <property type="match status" value="1"/>
</dbReference>
<name>A0A147BER8_IXORI</name>
<feature type="compositionally biased region" description="Basic and acidic residues" evidence="1">
    <location>
        <begin position="138"/>
        <end position="153"/>
    </location>
</feature>
<organism evidence="2">
    <name type="scientific">Ixodes ricinus</name>
    <name type="common">Common tick</name>
    <name type="synonym">Acarus ricinus</name>
    <dbReference type="NCBI Taxonomy" id="34613"/>
    <lineage>
        <taxon>Eukaryota</taxon>
        <taxon>Metazoa</taxon>
        <taxon>Ecdysozoa</taxon>
        <taxon>Arthropoda</taxon>
        <taxon>Chelicerata</taxon>
        <taxon>Arachnida</taxon>
        <taxon>Acari</taxon>
        <taxon>Parasitiformes</taxon>
        <taxon>Ixodida</taxon>
        <taxon>Ixodoidea</taxon>
        <taxon>Ixodidae</taxon>
        <taxon>Ixodinae</taxon>
        <taxon>Ixodes</taxon>
    </lineage>
</organism>
<sequence length="290" mass="32764">PAQVADDTKAFPWPIETKYYTATIYLHSTTAPVSRYDDSAENIHGLIVLFDPGQKESLDLAAKWIEKCSCEVVLLVCGRCPADNEADGMSRQQVLEWCIDRGCELIETRPSEDDDEEDATGVKRIVEALHAHPWPNLEMKDSTRPGGMRERSTARAGSDGSQAELMTAQRELELFSEAMADGDDMSFEELFAKFQDMKVEADKLSGEERKKFAEKVGTQFSSRFFYDQSLLNFPARIHVRPNLEQWRNIPSETPVYFGHPIRQARPTIITLFYILTKAECSSTVSWIAPA</sequence>
<proteinExistence type="predicted"/>
<protein>
    <recommendedName>
        <fullName evidence="3">Alpha-and gamma-adaptin-binding protein p34</fullName>
    </recommendedName>
</protein>
<dbReference type="Gene3D" id="3.40.50.11960">
    <property type="match status" value="1"/>
</dbReference>